<keyword evidence="4" id="KW-0326">Glycosidase</keyword>
<dbReference type="InterPro" id="IPR013783">
    <property type="entry name" value="Ig-like_fold"/>
</dbReference>
<comment type="caution">
    <text evidence="8">The sequence shown here is derived from an EMBL/GenBank/DDBJ whole genome shotgun (WGS) entry which is preliminary data.</text>
</comment>
<keyword evidence="2 5" id="KW-0732">Signal</keyword>
<comment type="similarity">
    <text evidence="1">Belongs to the glycosyl hydrolase 3 family.</text>
</comment>
<dbReference type="SUPFAM" id="SSF51445">
    <property type="entry name" value="(Trans)glycosidases"/>
    <property type="match status" value="1"/>
</dbReference>
<dbReference type="PANTHER" id="PTHR42721">
    <property type="entry name" value="SUGAR HYDROLASE-RELATED"/>
    <property type="match status" value="1"/>
</dbReference>
<evidence type="ECO:0000313" key="9">
    <source>
        <dbReference type="Proteomes" id="UP001153069"/>
    </source>
</evidence>
<dbReference type="Gene3D" id="3.40.50.1700">
    <property type="entry name" value="Glycoside hydrolase family 3 C-terminal domain"/>
    <property type="match status" value="1"/>
</dbReference>
<dbReference type="PANTHER" id="PTHR42721:SF3">
    <property type="entry name" value="BETA-D-XYLOSIDASE 5-RELATED"/>
    <property type="match status" value="1"/>
</dbReference>
<dbReference type="Proteomes" id="UP001153069">
    <property type="component" value="Unassembled WGS sequence"/>
</dbReference>
<protein>
    <submittedName>
        <fullName evidence="8">Xylosidase/alpha-L-arabinofuranosidase 1</fullName>
    </submittedName>
</protein>
<dbReference type="GO" id="GO:0031222">
    <property type="term" value="P:arabinan catabolic process"/>
    <property type="evidence" value="ECO:0007669"/>
    <property type="project" value="TreeGrafter"/>
</dbReference>
<dbReference type="InterPro" id="IPR002772">
    <property type="entry name" value="Glyco_hydro_3_C"/>
</dbReference>
<feature type="domain" description="Glycoside hydrolase family 3 N-terminal" evidence="6">
    <location>
        <begin position="123"/>
        <end position="376"/>
    </location>
</feature>
<dbReference type="Gene3D" id="3.20.20.300">
    <property type="entry name" value="Glycoside hydrolase, family 3, N-terminal domain"/>
    <property type="match status" value="1"/>
</dbReference>
<dbReference type="GO" id="GO:0046556">
    <property type="term" value="F:alpha-L-arabinofuranosidase activity"/>
    <property type="evidence" value="ECO:0007669"/>
    <property type="project" value="TreeGrafter"/>
</dbReference>
<evidence type="ECO:0000259" key="7">
    <source>
        <dbReference type="Pfam" id="PF01915"/>
    </source>
</evidence>
<sequence length="823" mass="90596">MRLLFLSFFWSLSDAVFSAETTINTTTGPNYQECTSELSLTFPYCDMSKSWDERVDYLVAELNLTEKIGLLSPDPTVVSKGYIDCYAITYAVPRLGIGRYMWLVETNSQANSLCYKNTTHCPTAFPGALGLAASFNTTVWKLKGHVISSELRAQYNSGGRRKRPESLVGLTGFGPNLNIARDPRFGRTSELPGEDPLLNGFYAISYLHGLQQPLDSDNNNSNKYLKMLALVKHFTAYSREVNRGHDNYNISQHMLFDSYLPAYQMAFQQGNASGVMCSYNAVNGAPSCANDWLLNTIMRQSWNQPHALVMTDCGAVRNLKGPPVKAPSDAHAVAWSLGNGTDVEAGDHMFGQFGANAVAQGLLNETVVDQAVRRVLWNMMRVGRFDHPYHTNPYASITADAIGSPQHSKIRDDAARQTAVLLRNLGGALPLSPGNNKTIVIVGPQANTGEGLMPDYWGDEACPNNRGFRCVPTFYTAIDKIQTSGKTLWSMGVGEKSMDKKNYQTALTAVQDHADIVVLAMGISKKTEQEGTDRTSTLLPGLQNQFALDVLKIAKQKNIPAILLLVNGGALSINDLMPIRTVPSNLPECYQSRAGVAPAQLPQSYAIVETYNPSFGATGIVDALFGIGPVSWGRMVTTMYPKEFADTHPPDQYDLADGDGLTYRYYKGDVLATFGEGMPHEDPDDDGSAVSCKMMMTHNQTQQQTETEWTIRCVATNSLTDRSLSALVMVYARASEKIQAPYPIPRRALKGFHRVMVGPLQSETFEIDIGLQDIMLVNEQGHKEALPGRHFDLLDIWDGWNTFQSFSVSLPSQHEGGITIESF</sequence>
<keyword evidence="3" id="KW-0378">Hydrolase</keyword>
<dbReference type="GO" id="GO:0009044">
    <property type="term" value="F:xylan 1,4-beta-xylosidase activity"/>
    <property type="evidence" value="ECO:0007669"/>
    <property type="project" value="InterPro"/>
</dbReference>
<evidence type="ECO:0000256" key="5">
    <source>
        <dbReference type="SAM" id="SignalP"/>
    </source>
</evidence>
<evidence type="ECO:0000256" key="4">
    <source>
        <dbReference type="ARBA" id="ARBA00023295"/>
    </source>
</evidence>
<name>A0A9N8DIP4_9STRA</name>
<evidence type="ECO:0000313" key="8">
    <source>
        <dbReference type="EMBL" id="CAB9503422.1"/>
    </source>
</evidence>
<dbReference type="Pfam" id="PF01915">
    <property type="entry name" value="Glyco_hydro_3_C"/>
    <property type="match status" value="1"/>
</dbReference>
<evidence type="ECO:0000256" key="3">
    <source>
        <dbReference type="ARBA" id="ARBA00022801"/>
    </source>
</evidence>
<feature type="signal peptide" evidence="5">
    <location>
        <begin position="1"/>
        <end position="18"/>
    </location>
</feature>
<reference evidence="8" key="1">
    <citation type="submission" date="2020-06" db="EMBL/GenBank/DDBJ databases">
        <authorList>
            <consortium name="Plant Systems Biology data submission"/>
        </authorList>
    </citation>
    <scope>NUCLEOTIDE SEQUENCE</scope>
    <source>
        <strain evidence="8">D6</strain>
    </source>
</reference>
<accession>A0A9N8DIP4</accession>
<gene>
    <name evidence="8" type="ORF">SEMRO_165_G073850.1</name>
</gene>
<keyword evidence="9" id="KW-1185">Reference proteome</keyword>
<dbReference type="InterPro" id="IPR017853">
    <property type="entry name" value="GH"/>
</dbReference>
<dbReference type="AlphaFoldDB" id="A0A9N8DIP4"/>
<dbReference type="InterPro" id="IPR036962">
    <property type="entry name" value="Glyco_hydro_3_N_sf"/>
</dbReference>
<feature type="domain" description="Glycoside hydrolase family 3 C-terminal" evidence="7">
    <location>
        <begin position="420"/>
        <end position="578"/>
    </location>
</feature>
<dbReference type="OrthoDB" id="430370at2759"/>
<evidence type="ECO:0000256" key="1">
    <source>
        <dbReference type="ARBA" id="ARBA00005336"/>
    </source>
</evidence>
<proteinExistence type="inferred from homology"/>
<evidence type="ECO:0000259" key="6">
    <source>
        <dbReference type="Pfam" id="PF00933"/>
    </source>
</evidence>
<dbReference type="Gene3D" id="2.60.40.10">
    <property type="entry name" value="Immunoglobulins"/>
    <property type="match status" value="1"/>
</dbReference>
<dbReference type="Pfam" id="PF00933">
    <property type="entry name" value="Glyco_hydro_3"/>
    <property type="match status" value="1"/>
</dbReference>
<dbReference type="GO" id="GO:0045493">
    <property type="term" value="P:xylan catabolic process"/>
    <property type="evidence" value="ECO:0007669"/>
    <property type="project" value="InterPro"/>
</dbReference>
<dbReference type="InterPro" id="IPR036881">
    <property type="entry name" value="Glyco_hydro_3_C_sf"/>
</dbReference>
<organism evidence="8 9">
    <name type="scientific">Seminavis robusta</name>
    <dbReference type="NCBI Taxonomy" id="568900"/>
    <lineage>
        <taxon>Eukaryota</taxon>
        <taxon>Sar</taxon>
        <taxon>Stramenopiles</taxon>
        <taxon>Ochrophyta</taxon>
        <taxon>Bacillariophyta</taxon>
        <taxon>Bacillariophyceae</taxon>
        <taxon>Bacillariophycidae</taxon>
        <taxon>Naviculales</taxon>
        <taxon>Naviculaceae</taxon>
        <taxon>Seminavis</taxon>
    </lineage>
</organism>
<feature type="chain" id="PRO_5040196833" evidence="5">
    <location>
        <begin position="19"/>
        <end position="823"/>
    </location>
</feature>
<dbReference type="InterPro" id="IPR044993">
    <property type="entry name" value="BXL"/>
</dbReference>
<evidence type="ECO:0000256" key="2">
    <source>
        <dbReference type="ARBA" id="ARBA00022729"/>
    </source>
</evidence>
<dbReference type="InterPro" id="IPR001764">
    <property type="entry name" value="Glyco_hydro_3_N"/>
</dbReference>
<dbReference type="SUPFAM" id="SSF52279">
    <property type="entry name" value="Beta-D-glucan exohydrolase, C-terminal domain"/>
    <property type="match status" value="1"/>
</dbReference>
<dbReference type="EMBL" id="CAICTM010000164">
    <property type="protein sequence ID" value="CAB9503422.1"/>
    <property type="molecule type" value="Genomic_DNA"/>
</dbReference>